<gene>
    <name evidence="3" type="ORF">K8F61_04975</name>
</gene>
<dbReference type="PANTHER" id="PTHR24321:SF14">
    <property type="entry name" value="SHORT-CHAIN TYPE DEHYDROGENASE_REDUCTASE BLR2146-RELATED"/>
    <property type="match status" value="1"/>
</dbReference>
<dbReference type="CDD" id="cd05233">
    <property type="entry name" value="SDR_c"/>
    <property type="match status" value="1"/>
</dbReference>
<protein>
    <submittedName>
        <fullName evidence="3">SDR family oxidoreductase</fullName>
    </submittedName>
</protein>
<dbReference type="PROSITE" id="PS00061">
    <property type="entry name" value="ADH_SHORT"/>
    <property type="match status" value="1"/>
</dbReference>
<proteinExistence type="inferred from homology"/>
<dbReference type="RefSeq" id="WP_219085801.1">
    <property type="nucleotide sequence ID" value="NZ_CP082781.1"/>
</dbReference>
<reference evidence="3 4" key="1">
    <citation type="submission" date="2023-01" db="EMBL/GenBank/DDBJ databases">
        <title>Characterization of estradiol degrading bacteria Microbacterium sp. MZT7 and reveal degrading genes through genome analysis.</title>
        <authorList>
            <person name="Hao P."/>
            <person name="Gao Y."/>
        </authorList>
    </citation>
    <scope>NUCLEOTIDE SEQUENCE [LARGE SCALE GENOMIC DNA]</scope>
    <source>
        <strain evidence="3 4">MZT7</strain>
    </source>
</reference>
<organism evidence="3 4">
    <name type="scientific">Microbacterium resistens</name>
    <dbReference type="NCBI Taxonomy" id="156977"/>
    <lineage>
        <taxon>Bacteria</taxon>
        <taxon>Bacillati</taxon>
        <taxon>Actinomycetota</taxon>
        <taxon>Actinomycetes</taxon>
        <taxon>Micrococcales</taxon>
        <taxon>Microbacteriaceae</taxon>
        <taxon>Microbacterium</taxon>
    </lineage>
</organism>
<accession>A0ABY3RUJ1</accession>
<dbReference type="InterPro" id="IPR020904">
    <property type="entry name" value="Sc_DH/Rdtase_CS"/>
</dbReference>
<dbReference type="PANTHER" id="PTHR24321">
    <property type="entry name" value="DEHYDROGENASES, SHORT CHAIN"/>
    <property type="match status" value="1"/>
</dbReference>
<dbReference type="InterPro" id="IPR002347">
    <property type="entry name" value="SDR_fam"/>
</dbReference>
<dbReference type="Pfam" id="PF13561">
    <property type="entry name" value="adh_short_C2"/>
    <property type="match status" value="1"/>
</dbReference>
<name>A0ABY3RUJ1_9MICO</name>
<keyword evidence="2" id="KW-0560">Oxidoreductase</keyword>
<evidence type="ECO:0000313" key="3">
    <source>
        <dbReference type="EMBL" id="UGS27546.1"/>
    </source>
</evidence>
<evidence type="ECO:0000313" key="4">
    <source>
        <dbReference type="Proteomes" id="UP001199642"/>
    </source>
</evidence>
<sequence length="267" mass="27743">MTRTDPPTRTYPGRLRLDGRALVVVGAGQGMGRETSHALAQSGARVVCADIDADRARQVAAEVDGIPWSGDVTQDDEVARLVHDAVGLLDGPLSGFVDIVGMAEWAAVLDMDPQTWDAQFSICLRHAHLLSRHIGRHMIETGTAGTMTFISSLHGLTASVHHAAYGAAKAGLVSLVKTLASELGPRGIRANAVAPGSILTPRILAAGTDALRERAAAVAPLKRNGSPSDVASAALFLTSDLSAFVTGQTIAVDGGVSIIDPFESLLS</sequence>
<dbReference type="EMBL" id="CP082781">
    <property type="protein sequence ID" value="UGS27546.1"/>
    <property type="molecule type" value="Genomic_DNA"/>
</dbReference>
<dbReference type="Proteomes" id="UP001199642">
    <property type="component" value="Chromosome"/>
</dbReference>
<evidence type="ECO:0000256" key="2">
    <source>
        <dbReference type="ARBA" id="ARBA00023002"/>
    </source>
</evidence>
<keyword evidence="4" id="KW-1185">Reference proteome</keyword>
<evidence type="ECO:0000256" key="1">
    <source>
        <dbReference type="ARBA" id="ARBA00006484"/>
    </source>
</evidence>
<comment type="similarity">
    <text evidence="1">Belongs to the short-chain dehydrogenases/reductases (SDR) family.</text>
</comment>